<dbReference type="EMBL" id="CP147404">
    <property type="protein sequence ID" value="WXB92698.1"/>
    <property type="molecule type" value="Genomic_DNA"/>
</dbReference>
<evidence type="ECO:0000313" key="1">
    <source>
        <dbReference type="EMBL" id="WXB92698.1"/>
    </source>
</evidence>
<keyword evidence="2" id="KW-1185">Reference proteome</keyword>
<accession>A0ABZ2N4Q2</accession>
<gene>
    <name evidence="1" type="ORF">WDJ61_15940</name>
</gene>
<evidence type="ECO:0000313" key="2">
    <source>
        <dbReference type="Proteomes" id="UP001387364"/>
    </source>
</evidence>
<proteinExistence type="predicted"/>
<dbReference type="RefSeq" id="WP_338751461.1">
    <property type="nucleotide sequence ID" value="NZ_CP147404.1"/>
</dbReference>
<organism evidence="1 2">
    <name type="scientific">Bacillus kandeliae</name>
    <dbReference type="NCBI Taxonomy" id="3129297"/>
    <lineage>
        <taxon>Bacteria</taxon>
        <taxon>Bacillati</taxon>
        <taxon>Bacillota</taxon>
        <taxon>Bacilli</taxon>
        <taxon>Bacillales</taxon>
        <taxon>Bacillaceae</taxon>
        <taxon>Bacillus</taxon>
    </lineage>
</organism>
<reference evidence="1 2" key="1">
    <citation type="submission" date="2024-02" db="EMBL/GenBank/DDBJ databases">
        <title>Seven novel Bacillus-like species.</title>
        <authorList>
            <person name="Liu G."/>
        </authorList>
    </citation>
    <scope>NUCLEOTIDE SEQUENCE [LARGE SCALE GENOMIC DNA]</scope>
    <source>
        <strain evidence="1 2">FJAT-52991</strain>
    </source>
</reference>
<name>A0ABZ2N4Q2_9BACI</name>
<protein>
    <submittedName>
        <fullName evidence="1">Uncharacterized protein</fullName>
    </submittedName>
</protein>
<dbReference type="Proteomes" id="UP001387364">
    <property type="component" value="Chromosome"/>
</dbReference>
<sequence>MKIETYIYLEDEDKFVNLNETDKIKDFVSRKEDFMEDGFLNLDGTITFKNGEKGEIVDFDESDEISPLWHYYKNALKDYLKEGYGEVYYPNSPLEIKFEKKSKRELMLSLENQILICDQKEFLEEFYNAAIKFIEFTDYISEGQYYDDLKEELSVIKNLD</sequence>